<dbReference type="HOGENOM" id="CLU_108136_0_0_1"/>
<organism evidence="2 3">
    <name type="scientific">Pleurotus ostreatus (strain PC15)</name>
    <name type="common">Oyster mushroom</name>
    <dbReference type="NCBI Taxonomy" id="1137138"/>
    <lineage>
        <taxon>Eukaryota</taxon>
        <taxon>Fungi</taxon>
        <taxon>Dikarya</taxon>
        <taxon>Basidiomycota</taxon>
        <taxon>Agaricomycotina</taxon>
        <taxon>Agaricomycetes</taxon>
        <taxon>Agaricomycetidae</taxon>
        <taxon>Agaricales</taxon>
        <taxon>Pleurotineae</taxon>
        <taxon>Pleurotaceae</taxon>
        <taxon>Pleurotus</taxon>
    </lineage>
</organism>
<dbReference type="VEuPathDB" id="FungiDB:PLEOSDRAFT_1100679"/>
<dbReference type="OrthoDB" id="1112980at2759"/>
<gene>
    <name evidence="2" type="ORF">PLEOSDRAFT_1100679</name>
</gene>
<name>A0A067NYV0_PLEO1</name>
<reference evidence="3" key="1">
    <citation type="journal article" date="2014" name="Proc. Natl. Acad. Sci. U.S.A.">
        <title>Extensive sampling of basidiomycete genomes demonstrates inadequacy of the white-rot/brown-rot paradigm for wood decay fungi.</title>
        <authorList>
            <person name="Riley R."/>
            <person name="Salamov A.A."/>
            <person name="Brown D.W."/>
            <person name="Nagy L.G."/>
            <person name="Floudas D."/>
            <person name="Held B.W."/>
            <person name="Levasseur A."/>
            <person name="Lombard V."/>
            <person name="Morin E."/>
            <person name="Otillar R."/>
            <person name="Lindquist E.A."/>
            <person name="Sun H."/>
            <person name="LaButti K.M."/>
            <person name="Schmutz J."/>
            <person name="Jabbour D."/>
            <person name="Luo H."/>
            <person name="Baker S.E."/>
            <person name="Pisabarro A.G."/>
            <person name="Walton J.D."/>
            <person name="Blanchette R.A."/>
            <person name="Henrissat B."/>
            <person name="Martin F."/>
            <person name="Cullen D."/>
            <person name="Hibbett D.S."/>
            <person name="Grigoriev I.V."/>
        </authorList>
    </citation>
    <scope>NUCLEOTIDE SEQUENCE [LARGE SCALE GENOMIC DNA]</scope>
    <source>
        <strain evidence="3">PC15</strain>
    </source>
</reference>
<dbReference type="AlphaFoldDB" id="A0A067NYV0"/>
<dbReference type="EMBL" id="KL198005">
    <property type="protein sequence ID" value="KDQ32170.1"/>
    <property type="molecule type" value="Genomic_DNA"/>
</dbReference>
<feature type="compositionally biased region" description="Low complexity" evidence="1">
    <location>
        <begin position="129"/>
        <end position="148"/>
    </location>
</feature>
<evidence type="ECO:0000313" key="2">
    <source>
        <dbReference type="EMBL" id="KDQ32170.1"/>
    </source>
</evidence>
<accession>A0A067NYV0</accession>
<dbReference type="Proteomes" id="UP000027073">
    <property type="component" value="Unassembled WGS sequence"/>
</dbReference>
<sequence length="190" mass="21013">MDDKTRKTTTVLDVEDDDARQRRIQLALEKLNQSSATAPAVSPFSFSNANDYKFAPANELISRVQAFLPQLEVSNSLLAKKMQEDPASVDIENITEGEHRYIEMNLGLGVFEQRSKNQEMDVDADDSESSSYSSTSTTSRSGSSASDDTTSDIDYDSDASSEIITCFIPSRPIRPLPKRKPRPQIVVLGD</sequence>
<proteinExistence type="predicted"/>
<dbReference type="InParanoid" id="A0A067NYV0"/>
<feature type="region of interest" description="Disordered" evidence="1">
    <location>
        <begin position="170"/>
        <end position="190"/>
    </location>
</feature>
<dbReference type="InterPro" id="IPR027921">
    <property type="entry name" value="NOPCHAP1"/>
</dbReference>
<dbReference type="GO" id="GO:0062064">
    <property type="term" value="F:box C/D methylation guide snoRNP complex binding"/>
    <property type="evidence" value="ECO:0007669"/>
    <property type="project" value="TreeGrafter"/>
</dbReference>
<feature type="region of interest" description="Disordered" evidence="1">
    <location>
        <begin position="117"/>
        <end position="156"/>
    </location>
</feature>
<dbReference type="PANTHER" id="PTHR28674:SF1">
    <property type="entry name" value="NOP PROTEIN CHAPERONE 1"/>
    <property type="match status" value="1"/>
</dbReference>
<dbReference type="GO" id="GO:0000492">
    <property type="term" value="P:box C/D snoRNP assembly"/>
    <property type="evidence" value="ECO:0007669"/>
    <property type="project" value="InterPro"/>
</dbReference>
<dbReference type="Pfam" id="PF15370">
    <property type="entry name" value="NOPCHAP1"/>
    <property type="match status" value="1"/>
</dbReference>
<dbReference type="STRING" id="1137138.A0A067NYV0"/>
<protein>
    <submittedName>
        <fullName evidence="2">Uncharacterized protein</fullName>
    </submittedName>
</protein>
<evidence type="ECO:0000313" key="3">
    <source>
        <dbReference type="Proteomes" id="UP000027073"/>
    </source>
</evidence>
<evidence type="ECO:0000256" key="1">
    <source>
        <dbReference type="SAM" id="MobiDB-lite"/>
    </source>
</evidence>
<dbReference type="PANTHER" id="PTHR28674">
    <property type="entry name" value="SIMILAR TO DNA SEGMENT, CHR 10, WAYNE STATE UNIVERSITY 102,-EXPRESSED"/>
    <property type="match status" value="1"/>
</dbReference>